<keyword evidence="1" id="KW-1133">Transmembrane helix</keyword>
<dbReference type="InParanoid" id="A0A517SDS0"/>
<name>A0A517SDS0_9PLAN</name>
<keyword evidence="1" id="KW-0472">Membrane</keyword>
<sequence length="63" mass="6923">MLLADAGNVHFVTQSGLTLGSVLAIVCSWERNKSILLAIIAGLFSWLYVIYFALTRRPGETKP</sequence>
<dbReference type="KEGG" id="ccos:Pan44_22890"/>
<feature type="transmembrane region" description="Helical" evidence="1">
    <location>
        <begin position="34"/>
        <end position="54"/>
    </location>
</feature>
<evidence type="ECO:0000256" key="1">
    <source>
        <dbReference type="SAM" id="Phobius"/>
    </source>
</evidence>
<reference evidence="2 3" key="1">
    <citation type="submission" date="2019-02" db="EMBL/GenBank/DDBJ databases">
        <title>Deep-cultivation of Planctomycetes and their phenomic and genomic characterization uncovers novel biology.</title>
        <authorList>
            <person name="Wiegand S."/>
            <person name="Jogler M."/>
            <person name="Boedeker C."/>
            <person name="Pinto D."/>
            <person name="Vollmers J."/>
            <person name="Rivas-Marin E."/>
            <person name="Kohn T."/>
            <person name="Peeters S.H."/>
            <person name="Heuer A."/>
            <person name="Rast P."/>
            <person name="Oberbeckmann S."/>
            <person name="Bunk B."/>
            <person name="Jeske O."/>
            <person name="Meyerdierks A."/>
            <person name="Storesund J.E."/>
            <person name="Kallscheuer N."/>
            <person name="Luecker S."/>
            <person name="Lage O.M."/>
            <person name="Pohl T."/>
            <person name="Merkel B.J."/>
            <person name="Hornburger P."/>
            <person name="Mueller R.-W."/>
            <person name="Bruemmer F."/>
            <person name="Labrenz M."/>
            <person name="Spormann A.M."/>
            <person name="Op den Camp H."/>
            <person name="Overmann J."/>
            <person name="Amann R."/>
            <person name="Jetten M.S.M."/>
            <person name="Mascher T."/>
            <person name="Medema M.H."/>
            <person name="Devos D.P."/>
            <person name="Kaster A.-K."/>
            <person name="Ovreas L."/>
            <person name="Rohde M."/>
            <person name="Galperin M.Y."/>
            <person name="Jogler C."/>
        </authorList>
    </citation>
    <scope>NUCLEOTIDE SEQUENCE [LARGE SCALE GENOMIC DNA]</scope>
    <source>
        <strain evidence="2 3">Pan44</strain>
    </source>
</reference>
<keyword evidence="3" id="KW-1185">Reference proteome</keyword>
<protein>
    <submittedName>
        <fullName evidence="2">Uncharacterized protein</fullName>
    </submittedName>
</protein>
<keyword evidence="1" id="KW-0812">Transmembrane</keyword>
<dbReference type="Proteomes" id="UP000315700">
    <property type="component" value="Chromosome"/>
</dbReference>
<dbReference type="RefSeq" id="WP_145030137.1">
    <property type="nucleotide sequence ID" value="NZ_CP036271.1"/>
</dbReference>
<evidence type="ECO:0000313" key="2">
    <source>
        <dbReference type="EMBL" id="QDT54261.1"/>
    </source>
</evidence>
<accession>A0A517SDS0</accession>
<dbReference type="AlphaFoldDB" id="A0A517SDS0"/>
<dbReference type="EMBL" id="CP036271">
    <property type="protein sequence ID" value="QDT54261.1"/>
    <property type="molecule type" value="Genomic_DNA"/>
</dbReference>
<evidence type="ECO:0000313" key="3">
    <source>
        <dbReference type="Proteomes" id="UP000315700"/>
    </source>
</evidence>
<proteinExistence type="predicted"/>
<dbReference type="OrthoDB" id="287788at2"/>
<gene>
    <name evidence="2" type="ORF">Pan44_22890</name>
</gene>
<organism evidence="2 3">
    <name type="scientific">Caulifigura coniformis</name>
    <dbReference type="NCBI Taxonomy" id="2527983"/>
    <lineage>
        <taxon>Bacteria</taxon>
        <taxon>Pseudomonadati</taxon>
        <taxon>Planctomycetota</taxon>
        <taxon>Planctomycetia</taxon>
        <taxon>Planctomycetales</taxon>
        <taxon>Planctomycetaceae</taxon>
        <taxon>Caulifigura</taxon>
    </lineage>
</organism>